<keyword evidence="6" id="KW-0547">Nucleotide-binding</keyword>
<dbReference type="VEuPathDB" id="AmoebaDB:EIN_155700"/>
<dbReference type="GO" id="GO:0046872">
    <property type="term" value="F:metal ion binding"/>
    <property type="evidence" value="ECO:0007669"/>
    <property type="project" value="UniProtKB-KW"/>
</dbReference>
<keyword evidence="11" id="KW-0472">Membrane</keyword>
<evidence type="ECO:0000313" key="12">
    <source>
        <dbReference type="EMBL" id="ELP91453.1"/>
    </source>
</evidence>
<dbReference type="NCBIfam" id="TIGR00231">
    <property type="entry name" value="small_GTP"/>
    <property type="match status" value="1"/>
</dbReference>
<keyword evidence="10" id="KW-0963">Cytoplasm</keyword>
<proteinExistence type="inferred from homology"/>
<evidence type="ECO:0000256" key="3">
    <source>
        <dbReference type="ARBA" id="ARBA00010142"/>
    </source>
</evidence>
<keyword evidence="10" id="KW-0206">Cytoskeleton</keyword>
<dbReference type="InterPro" id="IPR027417">
    <property type="entry name" value="P-loop_NTPase"/>
</dbReference>
<dbReference type="SMART" id="SM00175">
    <property type="entry name" value="RAB"/>
    <property type="match status" value="1"/>
</dbReference>
<reference evidence="12 13" key="1">
    <citation type="submission" date="2012-10" db="EMBL/GenBank/DDBJ databases">
        <authorList>
            <person name="Zafar N."/>
            <person name="Inman J."/>
            <person name="Hall N."/>
            <person name="Lorenzi H."/>
            <person name="Caler E."/>
        </authorList>
    </citation>
    <scope>NUCLEOTIDE SEQUENCE [LARGE SCALE GENOMIC DNA]</scope>
    <source>
        <strain evidence="12 13">IP1</strain>
    </source>
</reference>
<evidence type="ECO:0000256" key="5">
    <source>
        <dbReference type="ARBA" id="ARBA00022723"/>
    </source>
</evidence>
<evidence type="ECO:0000256" key="2">
    <source>
        <dbReference type="ARBA" id="ARBA00004245"/>
    </source>
</evidence>
<dbReference type="OrthoDB" id="25896at2759"/>
<comment type="cofactor">
    <cofactor evidence="1">
        <name>Mg(2+)</name>
        <dbReference type="ChEBI" id="CHEBI:18420"/>
    </cofactor>
</comment>
<dbReference type="GeneID" id="14890310"/>
<dbReference type="InterPro" id="IPR005225">
    <property type="entry name" value="Small_GTP-bd"/>
</dbReference>
<dbReference type="AlphaFoldDB" id="A0A0A1UCR0"/>
<gene>
    <name evidence="12" type="ORF">EIN_155700</name>
</gene>
<evidence type="ECO:0000256" key="9">
    <source>
        <dbReference type="ARBA" id="ARBA00023134"/>
    </source>
</evidence>
<protein>
    <recommendedName>
        <fullName evidence="4">small monomeric GTPase</fullName>
        <ecNumber evidence="4">3.6.5.2</ecNumber>
    </recommendedName>
</protein>
<evidence type="ECO:0000256" key="4">
    <source>
        <dbReference type="ARBA" id="ARBA00011984"/>
    </source>
</evidence>
<organism evidence="12 13">
    <name type="scientific">Entamoeba invadens IP1</name>
    <dbReference type="NCBI Taxonomy" id="370355"/>
    <lineage>
        <taxon>Eukaryota</taxon>
        <taxon>Amoebozoa</taxon>
        <taxon>Evosea</taxon>
        <taxon>Archamoebae</taxon>
        <taxon>Mastigamoebida</taxon>
        <taxon>Entamoebidae</taxon>
        <taxon>Entamoeba</taxon>
    </lineage>
</organism>
<dbReference type="GO" id="GO:0007264">
    <property type="term" value="P:small GTPase-mediated signal transduction"/>
    <property type="evidence" value="ECO:0007669"/>
    <property type="project" value="InterPro"/>
</dbReference>
<dbReference type="RefSeq" id="XP_004258224.1">
    <property type="nucleotide sequence ID" value="XM_004258176.1"/>
</dbReference>
<dbReference type="Pfam" id="PF00071">
    <property type="entry name" value="Ras"/>
    <property type="match status" value="1"/>
</dbReference>
<dbReference type="Proteomes" id="UP000014680">
    <property type="component" value="Unassembled WGS sequence"/>
</dbReference>
<dbReference type="EMBL" id="KB206474">
    <property type="protein sequence ID" value="ELP91453.1"/>
    <property type="molecule type" value="Genomic_DNA"/>
</dbReference>
<dbReference type="PRINTS" id="PR00449">
    <property type="entry name" value="RASTRNSFRMNG"/>
</dbReference>
<dbReference type="InterPro" id="IPR003578">
    <property type="entry name" value="Small_GTPase_Rho"/>
</dbReference>
<sequence length="207" mass="23684">MLHCRILTVGDDKAKKVQLLTAFKEGKLSQDYNPSFFENSTRVLTIDGTQVAVDILDSTGFDMYSSIRSSLYMNVDVVLLCFSISNKPTFRSIQSTWFPEVKHYLPTVPVFLVGTQSEKREEIGNIKGRLQSTKAALELSKKMKAVEYIECSAKTGQNVQYLFENAIRQVFPNKRVLSNTQQKKGESFWVIYVLVIVFYILFIVFLH</sequence>
<evidence type="ECO:0000256" key="6">
    <source>
        <dbReference type="ARBA" id="ARBA00022741"/>
    </source>
</evidence>
<name>A0A0A1UCR0_ENTIV</name>
<dbReference type="Gene3D" id="3.40.50.300">
    <property type="entry name" value="P-loop containing nucleotide triphosphate hydrolases"/>
    <property type="match status" value="1"/>
</dbReference>
<dbReference type="OMA" id="NFWVPRI"/>
<evidence type="ECO:0000256" key="7">
    <source>
        <dbReference type="ARBA" id="ARBA00022801"/>
    </source>
</evidence>
<keyword evidence="7" id="KW-0378">Hydrolase</keyword>
<comment type="similarity">
    <text evidence="3">Belongs to the small GTPase superfamily. Rho family.</text>
</comment>
<feature type="transmembrane region" description="Helical" evidence="11">
    <location>
        <begin position="188"/>
        <end position="206"/>
    </location>
</feature>
<dbReference type="KEGG" id="eiv:EIN_155700"/>
<dbReference type="PROSITE" id="PS51420">
    <property type="entry name" value="RHO"/>
    <property type="match status" value="1"/>
</dbReference>
<accession>A0A0A1UCR0</accession>
<evidence type="ECO:0000313" key="13">
    <source>
        <dbReference type="Proteomes" id="UP000014680"/>
    </source>
</evidence>
<evidence type="ECO:0000256" key="8">
    <source>
        <dbReference type="ARBA" id="ARBA00022842"/>
    </source>
</evidence>
<keyword evidence="11" id="KW-0812">Transmembrane</keyword>
<evidence type="ECO:0000256" key="10">
    <source>
        <dbReference type="ARBA" id="ARBA00023212"/>
    </source>
</evidence>
<keyword evidence="11" id="KW-1133">Transmembrane helix</keyword>
<dbReference type="InterPro" id="IPR001806">
    <property type="entry name" value="Small_GTPase"/>
</dbReference>
<comment type="subcellular location">
    <subcellularLocation>
        <location evidence="2">Cytoplasm</location>
        <location evidence="2">Cytoskeleton</location>
    </subcellularLocation>
</comment>
<dbReference type="GO" id="GO:0003925">
    <property type="term" value="F:G protein activity"/>
    <property type="evidence" value="ECO:0007669"/>
    <property type="project" value="UniProtKB-EC"/>
</dbReference>
<keyword evidence="9" id="KW-0342">GTP-binding</keyword>
<dbReference type="CDD" id="cd00157">
    <property type="entry name" value="Rho"/>
    <property type="match status" value="1"/>
</dbReference>
<dbReference type="PANTHER" id="PTHR24072">
    <property type="entry name" value="RHO FAMILY GTPASE"/>
    <property type="match status" value="1"/>
</dbReference>
<dbReference type="GO" id="GO:0005525">
    <property type="term" value="F:GTP binding"/>
    <property type="evidence" value="ECO:0007669"/>
    <property type="project" value="UniProtKB-KW"/>
</dbReference>
<keyword evidence="13" id="KW-1185">Reference proteome</keyword>
<dbReference type="PROSITE" id="PS51419">
    <property type="entry name" value="RAB"/>
    <property type="match status" value="1"/>
</dbReference>
<evidence type="ECO:0000256" key="11">
    <source>
        <dbReference type="SAM" id="Phobius"/>
    </source>
</evidence>
<dbReference type="PROSITE" id="PS51421">
    <property type="entry name" value="RAS"/>
    <property type="match status" value="1"/>
</dbReference>
<dbReference type="SMART" id="SM00174">
    <property type="entry name" value="RHO"/>
    <property type="match status" value="1"/>
</dbReference>
<evidence type="ECO:0000256" key="1">
    <source>
        <dbReference type="ARBA" id="ARBA00001946"/>
    </source>
</evidence>
<keyword evidence="5" id="KW-0479">Metal-binding</keyword>
<dbReference type="EC" id="3.6.5.2" evidence="4"/>
<dbReference type="SUPFAM" id="SSF52540">
    <property type="entry name" value="P-loop containing nucleoside triphosphate hydrolases"/>
    <property type="match status" value="1"/>
</dbReference>
<keyword evidence="8" id="KW-0460">Magnesium</keyword>
<dbReference type="SMART" id="SM00173">
    <property type="entry name" value="RAS"/>
    <property type="match status" value="1"/>
</dbReference>
<dbReference type="GO" id="GO:0005856">
    <property type="term" value="C:cytoskeleton"/>
    <property type="evidence" value="ECO:0007669"/>
    <property type="project" value="UniProtKB-SubCell"/>
</dbReference>